<organism evidence="2 3">
    <name type="scientific">Helicobacter trogontum</name>
    <dbReference type="NCBI Taxonomy" id="50960"/>
    <lineage>
        <taxon>Bacteria</taxon>
        <taxon>Pseudomonadati</taxon>
        <taxon>Campylobacterota</taxon>
        <taxon>Epsilonproteobacteria</taxon>
        <taxon>Campylobacterales</taxon>
        <taxon>Helicobacteraceae</taxon>
        <taxon>Helicobacter</taxon>
    </lineage>
</organism>
<name>A0A4U8SW21_9HELI</name>
<evidence type="ECO:0000256" key="1">
    <source>
        <dbReference type="SAM" id="Phobius"/>
    </source>
</evidence>
<evidence type="ECO:0000313" key="2">
    <source>
        <dbReference type="EMBL" id="TLD91130.1"/>
    </source>
</evidence>
<evidence type="ECO:0000313" key="3">
    <source>
        <dbReference type="Proteomes" id="UP000029861"/>
    </source>
</evidence>
<feature type="transmembrane region" description="Helical" evidence="1">
    <location>
        <begin position="209"/>
        <end position="227"/>
    </location>
</feature>
<proteinExistence type="predicted"/>
<dbReference type="AlphaFoldDB" id="A0A4U8SW21"/>
<feature type="transmembrane region" description="Helical" evidence="1">
    <location>
        <begin position="183"/>
        <end position="203"/>
    </location>
</feature>
<protein>
    <submittedName>
        <fullName evidence="2">Uncharacterized protein</fullName>
    </submittedName>
</protein>
<gene>
    <name evidence="2" type="ORF">LS80_011390</name>
</gene>
<keyword evidence="1" id="KW-0472">Membrane</keyword>
<keyword evidence="1" id="KW-0812">Transmembrane</keyword>
<accession>A0A4U8SW21</accession>
<sequence>MQNPTTLTLPPVVTHADPNYPEKKYQQLKSLLDKGQREQVITELKILYPKDSYLANSLANRLGIDIQKELGIIYHQDSNYSTTAQITNENSFEITTQYDNFHDTLETIRNYSQYKGNVTDTLMAGISGIFGAIDNGLEKLIKNTQNKKLKIAKFIFKAEGISVSATYGYGSNNRDMVKTAVSVGLEVAGSSFIGLVLEGVLAALGMTSIPAFVIVGAISALTAGILMNT</sequence>
<dbReference type="Proteomes" id="UP000029861">
    <property type="component" value="Unassembled WGS sequence"/>
</dbReference>
<keyword evidence="1" id="KW-1133">Transmembrane helix</keyword>
<feature type="non-terminal residue" evidence="2">
    <location>
        <position position="229"/>
    </location>
</feature>
<reference evidence="2 3" key="1">
    <citation type="journal article" date="2014" name="Genome Announc.">
        <title>Draft genome sequences of eight enterohepatic helicobacter species isolated from both laboratory and wild rodents.</title>
        <authorList>
            <person name="Sheh A."/>
            <person name="Shen Z."/>
            <person name="Fox J.G."/>
        </authorList>
    </citation>
    <scope>NUCLEOTIDE SEQUENCE [LARGE SCALE GENOMIC DNA]</scope>
    <source>
        <strain evidence="2 3">ATCC 49310</strain>
    </source>
</reference>
<dbReference type="EMBL" id="JRPK02000153">
    <property type="protein sequence ID" value="TLD91130.1"/>
    <property type="molecule type" value="Genomic_DNA"/>
</dbReference>
<comment type="caution">
    <text evidence="2">The sequence shown here is derived from an EMBL/GenBank/DDBJ whole genome shotgun (WGS) entry which is preliminary data.</text>
</comment>